<comment type="caution">
    <text evidence="1">The sequence shown here is derived from an EMBL/GenBank/DDBJ whole genome shotgun (WGS) entry which is preliminary data.</text>
</comment>
<evidence type="ECO:0000313" key="1">
    <source>
        <dbReference type="EMBL" id="HJC72601.1"/>
    </source>
</evidence>
<dbReference type="AlphaFoldDB" id="A0A9D2Q557"/>
<gene>
    <name evidence="1" type="ORF">H9698_07395</name>
</gene>
<dbReference type="EMBL" id="DWWA01000037">
    <property type="protein sequence ID" value="HJC72601.1"/>
    <property type="molecule type" value="Genomic_DNA"/>
</dbReference>
<evidence type="ECO:0000313" key="2">
    <source>
        <dbReference type="Proteomes" id="UP000823918"/>
    </source>
</evidence>
<protein>
    <submittedName>
        <fullName evidence="1">Chitobiase/beta-hexosaminidase C-terminal domain-containing protein</fullName>
    </submittedName>
</protein>
<accession>A0A9D2Q557</accession>
<sequence length="353" mass="37907">MQTVHLDSKYSKKIDQAFTLGSLVQNRLSRENDFVGAKTVRIHNINTVPLVDYDRTASSERYGTPTEVGDTVQELTLTQDKSFSGVIDKGNNLDQCINKAGKFLGVQMSEAVIPEYDKYCFAQLCQKAGCIKGSAAAIDKTNVIARLSAARAHLLNRKVPVKGRTLYVNTLVFNALVDTDQFKNLDKLGTKAVANGQVGEIFGAPVVEVPEELLPKGVNFILVHKRAACAPEKIHDAKTHIDPPGISGSLVEGRFYYDLFVYAHKADGVYVDVTTDSSVKVLGALTIAAAGGAISGEESGATVVYTTDGTDPRYSVTAQVGKAPTGGKDVIVKAYQKKAGMFPSAVTEQKLTS</sequence>
<reference evidence="1" key="2">
    <citation type="submission" date="2021-04" db="EMBL/GenBank/DDBJ databases">
        <authorList>
            <person name="Gilroy R."/>
        </authorList>
    </citation>
    <scope>NUCLEOTIDE SEQUENCE</scope>
    <source>
        <strain evidence="1">5933</strain>
    </source>
</reference>
<dbReference type="Proteomes" id="UP000823918">
    <property type="component" value="Unassembled WGS sequence"/>
</dbReference>
<proteinExistence type="predicted"/>
<organism evidence="1 2">
    <name type="scientific">Candidatus Ruthenibacterium merdavium</name>
    <dbReference type="NCBI Taxonomy" id="2838752"/>
    <lineage>
        <taxon>Bacteria</taxon>
        <taxon>Bacillati</taxon>
        <taxon>Bacillota</taxon>
        <taxon>Clostridia</taxon>
        <taxon>Eubacteriales</taxon>
        <taxon>Oscillospiraceae</taxon>
        <taxon>Ruthenibacterium</taxon>
    </lineage>
</organism>
<reference evidence="1" key="1">
    <citation type="journal article" date="2021" name="PeerJ">
        <title>Extensive microbial diversity within the chicken gut microbiome revealed by metagenomics and culture.</title>
        <authorList>
            <person name="Gilroy R."/>
            <person name="Ravi A."/>
            <person name="Getino M."/>
            <person name="Pursley I."/>
            <person name="Horton D.L."/>
            <person name="Alikhan N.F."/>
            <person name="Baker D."/>
            <person name="Gharbi K."/>
            <person name="Hall N."/>
            <person name="Watson M."/>
            <person name="Adriaenssens E.M."/>
            <person name="Foster-Nyarko E."/>
            <person name="Jarju S."/>
            <person name="Secka A."/>
            <person name="Antonio M."/>
            <person name="Oren A."/>
            <person name="Chaudhuri R.R."/>
            <person name="La Ragione R."/>
            <person name="Hildebrand F."/>
            <person name="Pallen M.J."/>
        </authorList>
    </citation>
    <scope>NUCLEOTIDE SEQUENCE</scope>
    <source>
        <strain evidence="1">5933</strain>
    </source>
</reference>
<name>A0A9D2Q557_9FIRM</name>